<keyword evidence="2 4" id="KW-0732">Signal</keyword>
<dbReference type="HAMAP" id="MF_01914">
    <property type="entry name" value="LPS_assembly_LptA"/>
    <property type="match status" value="1"/>
</dbReference>
<feature type="signal peptide" evidence="4">
    <location>
        <begin position="1"/>
        <end position="42"/>
    </location>
</feature>
<gene>
    <name evidence="4 7" type="primary">lptA</name>
    <name evidence="7" type="ORF">ACFPOE_02345</name>
</gene>
<sequence length="226" mass="23790" precursor="true">MAAGRAPPGTMPARFVPSMNQLLAPLLAGVLGTLVASAPALAEKADQNKPMNVEADSLRYDDVNQTSVFNGNVVITKGTILIRGGKVDVRQDPEGYQYGVVSAAPGKLAYYKQKRDGVDEFIEGEADTIEYDGKADRVKFIKRAELRRLRGAAVADEMTGSLITYDNGRDVFTVDGGPGSPSAAPGLPGGRIRAVLSPRPSASAPAPTPAPPVQLRQSMTIGGEKK</sequence>
<dbReference type="NCBIfam" id="TIGR03002">
    <property type="entry name" value="outer_YhbN_LptA"/>
    <property type="match status" value="1"/>
</dbReference>
<dbReference type="PANTHER" id="PTHR36504">
    <property type="entry name" value="LIPOPOLYSACCHARIDE EXPORT SYSTEM PROTEIN LPTA"/>
    <property type="match status" value="1"/>
</dbReference>
<keyword evidence="3 4" id="KW-0574">Periplasm</keyword>
<evidence type="ECO:0000256" key="1">
    <source>
        <dbReference type="ARBA" id="ARBA00022448"/>
    </source>
</evidence>
<dbReference type="Pfam" id="PF03968">
    <property type="entry name" value="LptD_N"/>
    <property type="match status" value="1"/>
</dbReference>
<keyword evidence="8" id="KW-1185">Reference proteome</keyword>
<evidence type="ECO:0000259" key="6">
    <source>
        <dbReference type="Pfam" id="PF03968"/>
    </source>
</evidence>
<dbReference type="InterPro" id="IPR005653">
    <property type="entry name" value="OstA-like_N"/>
</dbReference>
<evidence type="ECO:0000313" key="8">
    <source>
        <dbReference type="Proteomes" id="UP001596037"/>
    </source>
</evidence>
<feature type="chain" id="PRO_5044914223" description="Lipopolysaccharide export system protein LptA" evidence="4">
    <location>
        <begin position="43"/>
        <end position="226"/>
    </location>
</feature>
<proteinExistence type="inferred from homology"/>
<accession>A0ABW0NB30</accession>
<evidence type="ECO:0000256" key="5">
    <source>
        <dbReference type="SAM" id="MobiDB-lite"/>
    </source>
</evidence>
<dbReference type="PANTHER" id="PTHR36504:SF1">
    <property type="entry name" value="LIPOPOLYSACCHARIDE EXPORT SYSTEM PROTEIN LPTA"/>
    <property type="match status" value="1"/>
</dbReference>
<evidence type="ECO:0000313" key="7">
    <source>
        <dbReference type="EMBL" id="MFC5496358.1"/>
    </source>
</evidence>
<dbReference type="InterPro" id="IPR052037">
    <property type="entry name" value="LPS_export_LptA"/>
</dbReference>
<evidence type="ECO:0000256" key="4">
    <source>
        <dbReference type="HAMAP-Rule" id="MF_01914"/>
    </source>
</evidence>
<evidence type="ECO:0000256" key="3">
    <source>
        <dbReference type="ARBA" id="ARBA00022764"/>
    </source>
</evidence>
<dbReference type="EMBL" id="JBHSMF010000002">
    <property type="protein sequence ID" value="MFC5496358.1"/>
    <property type="molecule type" value="Genomic_DNA"/>
</dbReference>
<comment type="function">
    <text evidence="4">Involved in the assembly of lipopolysaccharide (LPS). Required for the translocation of LPS from the inner membrane to the outer membrane.</text>
</comment>
<dbReference type="Proteomes" id="UP001596037">
    <property type="component" value="Unassembled WGS sequence"/>
</dbReference>
<feature type="region of interest" description="Disordered" evidence="5">
    <location>
        <begin position="176"/>
        <end position="226"/>
    </location>
</feature>
<organism evidence="7 8">
    <name type="scientific">Caenimonas terrae</name>
    <dbReference type="NCBI Taxonomy" id="696074"/>
    <lineage>
        <taxon>Bacteria</taxon>
        <taxon>Pseudomonadati</taxon>
        <taxon>Pseudomonadota</taxon>
        <taxon>Betaproteobacteria</taxon>
        <taxon>Burkholderiales</taxon>
        <taxon>Comamonadaceae</taxon>
        <taxon>Caenimonas</taxon>
    </lineage>
</organism>
<comment type="subunit">
    <text evidence="4">Component of the lipopolysaccharide transport and assembly complex.</text>
</comment>
<reference evidence="8" key="1">
    <citation type="journal article" date="2019" name="Int. J. Syst. Evol. Microbiol.">
        <title>The Global Catalogue of Microorganisms (GCM) 10K type strain sequencing project: providing services to taxonomists for standard genome sequencing and annotation.</title>
        <authorList>
            <consortium name="The Broad Institute Genomics Platform"/>
            <consortium name="The Broad Institute Genome Sequencing Center for Infectious Disease"/>
            <person name="Wu L."/>
            <person name="Ma J."/>
        </authorList>
    </citation>
    <scope>NUCLEOTIDE SEQUENCE [LARGE SCALE GENOMIC DNA]</scope>
    <source>
        <strain evidence="8">CCUG 57401</strain>
    </source>
</reference>
<keyword evidence="1 4" id="KW-0813">Transport</keyword>
<dbReference type="RefSeq" id="WP_376848381.1">
    <property type="nucleotide sequence ID" value="NZ_JBHSMF010000002.1"/>
</dbReference>
<comment type="subcellular location">
    <subcellularLocation>
        <location evidence="4">Periplasm</location>
    </subcellularLocation>
</comment>
<name>A0ABW0NB30_9BURK</name>
<feature type="domain" description="Organic solvent tolerance-like N-terminal" evidence="6">
    <location>
        <begin position="52"/>
        <end position="167"/>
    </location>
</feature>
<comment type="caution">
    <text evidence="7">The sequence shown here is derived from an EMBL/GenBank/DDBJ whole genome shotgun (WGS) entry which is preliminary data.</text>
</comment>
<dbReference type="Gene3D" id="2.60.450.10">
    <property type="entry name" value="Lipopolysaccharide (LPS) transport protein A like domain"/>
    <property type="match status" value="1"/>
</dbReference>
<protein>
    <recommendedName>
        <fullName evidence="4">Lipopolysaccharide export system protein LptA</fullName>
    </recommendedName>
</protein>
<evidence type="ECO:0000256" key="2">
    <source>
        <dbReference type="ARBA" id="ARBA00022729"/>
    </source>
</evidence>
<comment type="similarity">
    <text evidence="4">Belongs to the LptA family.</text>
</comment>
<dbReference type="InterPro" id="IPR014340">
    <property type="entry name" value="LptA"/>
</dbReference>